<dbReference type="eggNOG" id="ENOG502T6C8">
    <property type="taxonomic scope" value="Eukaryota"/>
</dbReference>
<dbReference type="AlphaFoldDB" id="E4V550"/>
<dbReference type="OrthoDB" id="3016366at2759"/>
<accession>E4V550</accession>
<organism evidence="3">
    <name type="scientific">Arthroderma gypseum (strain ATCC MYA-4604 / CBS 118893)</name>
    <name type="common">Microsporum gypseum</name>
    <dbReference type="NCBI Taxonomy" id="535722"/>
    <lineage>
        <taxon>Eukaryota</taxon>
        <taxon>Fungi</taxon>
        <taxon>Dikarya</taxon>
        <taxon>Ascomycota</taxon>
        <taxon>Pezizomycotina</taxon>
        <taxon>Eurotiomycetes</taxon>
        <taxon>Eurotiomycetidae</taxon>
        <taxon>Onygenales</taxon>
        <taxon>Arthrodermataceae</taxon>
        <taxon>Nannizzia</taxon>
    </lineage>
</organism>
<keyword evidence="3" id="KW-1185">Reference proteome</keyword>
<proteinExistence type="predicted"/>
<reference evidence="3" key="1">
    <citation type="journal article" date="2012" name="MBio">
        <title>Comparative genome analysis of Trichophyton rubrum and related dermatophytes reveals candidate genes involved in infection.</title>
        <authorList>
            <person name="Martinez D.A."/>
            <person name="Oliver B.G."/>
            <person name="Graeser Y."/>
            <person name="Goldberg J.M."/>
            <person name="Li W."/>
            <person name="Martinez-Rossi N.M."/>
            <person name="Monod M."/>
            <person name="Shelest E."/>
            <person name="Barton R.C."/>
            <person name="Birch E."/>
            <person name="Brakhage A.A."/>
            <person name="Chen Z."/>
            <person name="Gurr S.J."/>
            <person name="Heiman D."/>
            <person name="Heitman J."/>
            <person name="Kosti I."/>
            <person name="Rossi A."/>
            <person name="Saif S."/>
            <person name="Samalova M."/>
            <person name="Saunders C.W."/>
            <person name="Shea T."/>
            <person name="Summerbell R.C."/>
            <person name="Xu J."/>
            <person name="Young S."/>
            <person name="Zeng Q."/>
            <person name="Birren B.W."/>
            <person name="Cuomo C.A."/>
            <person name="White T.C."/>
        </authorList>
    </citation>
    <scope>NUCLEOTIDE SEQUENCE [LARGE SCALE GENOMIC DNA]</scope>
    <source>
        <strain evidence="3">ATCC MYA-4604 / CBS 118893</strain>
    </source>
</reference>
<evidence type="ECO:0000313" key="2">
    <source>
        <dbReference type="EMBL" id="EFR05124.1"/>
    </source>
</evidence>
<dbReference type="HOGENOM" id="CLU_095741_3_0_1"/>
<dbReference type="GeneID" id="10025194"/>
<dbReference type="InterPro" id="IPR054208">
    <property type="entry name" value="DUF6914"/>
</dbReference>
<dbReference type="OMA" id="FIDLEPC"/>
<feature type="region of interest" description="Disordered" evidence="1">
    <location>
        <begin position="1"/>
        <end position="34"/>
    </location>
</feature>
<evidence type="ECO:0000313" key="3">
    <source>
        <dbReference type="Proteomes" id="UP000002669"/>
    </source>
</evidence>
<dbReference type="InParanoid" id="E4V550"/>
<evidence type="ECO:0000256" key="1">
    <source>
        <dbReference type="SAM" id="MobiDB-lite"/>
    </source>
</evidence>
<name>E4V550_ARTGP</name>
<dbReference type="RefSeq" id="XP_003169959.1">
    <property type="nucleotide sequence ID" value="XM_003169911.1"/>
</dbReference>
<dbReference type="EMBL" id="DS989829">
    <property type="protein sequence ID" value="EFR05124.1"/>
    <property type="molecule type" value="Genomic_DNA"/>
</dbReference>
<protein>
    <submittedName>
        <fullName evidence="2">Uncharacterized protein</fullName>
    </submittedName>
</protein>
<dbReference type="Pfam" id="PF21858">
    <property type="entry name" value="DUF6914"/>
    <property type="match status" value="1"/>
</dbReference>
<dbReference type="Proteomes" id="UP000002669">
    <property type="component" value="Unassembled WGS sequence"/>
</dbReference>
<sequence length="190" mass="20781">MAEPASTCQSTSTTPSATPEMDTPSSSTSNLSDDGIRLSPKGIYLTLSKLGQHEKYHWALLVANSPTTGTILQQFRPNDESEWRYIVQPGDVTLSRDMLVALKVGELPDVNAEWMAAVDECVRSSSIRESEKFSCRAWVMGAIYALADGGFIDLEPCWMKVGMVEEEAKALVAGATSLDTYMVVSRYAML</sequence>
<dbReference type="VEuPathDB" id="FungiDB:MGYG_08134"/>
<feature type="compositionally biased region" description="Polar residues" evidence="1">
    <location>
        <begin position="1"/>
        <end position="32"/>
    </location>
</feature>
<gene>
    <name evidence="2" type="ORF">MGYG_08134</name>
</gene>